<dbReference type="Proteomes" id="UP000323506">
    <property type="component" value="Chromosome D04"/>
</dbReference>
<protein>
    <submittedName>
        <fullName evidence="3">Uncharacterized protein</fullName>
    </submittedName>
</protein>
<feature type="transmembrane region" description="Helical" evidence="2">
    <location>
        <begin position="82"/>
        <end position="100"/>
    </location>
</feature>
<gene>
    <name evidence="3" type="ORF">ES288_D04G055100v1</name>
</gene>
<evidence type="ECO:0000313" key="3">
    <source>
        <dbReference type="EMBL" id="TYG72878.1"/>
    </source>
</evidence>
<evidence type="ECO:0000256" key="2">
    <source>
        <dbReference type="SAM" id="Phobius"/>
    </source>
</evidence>
<evidence type="ECO:0000313" key="4">
    <source>
        <dbReference type="Proteomes" id="UP000323506"/>
    </source>
</evidence>
<dbReference type="AlphaFoldDB" id="A0A5D2CVY4"/>
<keyword evidence="2" id="KW-1133">Transmembrane helix</keyword>
<sequence>MRTPLPFKIAPQQFSSAVPVPSHVRPDDDETRTLSDDSRNGAGVWRARSAERGTVWRLLNVGNVVLLIAARISAVLGQLGPLIGFSLAQVLLGSIVFNFSI</sequence>
<keyword evidence="4" id="KW-1185">Reference proteome</keyword>
<proteinExistence type="predicted"/>
<accession>A0A5D2CVY4</accession>
<feature type="region of interest" description="Disordered" evidence="1">
    <location>
        <begin position="18"/>
        <end position="40"/>
    </location>
</feature>
<name>A0A5D2CVY4_GOSDA</name>
<keyword evidence="2" id="KW-0812">Transmembrane</keyword>
<keyword evidence="2" id="KW-0472">Membrane</keyword>
<evidence type="ECO:0000256" key="1">
    <source>
        <dbReference type="SAM" id="MobiDB-lite"/>
    </source>
</evidence>
<feature type="transmembrane region" description="Helical" evidence="2">
    <location>
        <begin position="55"/>
        <end position="76"/>
    </location>
</feature>
<reference evidence="3 4" key="1">
    <citation type="submission" date="2019-06" db="EMBL/GenBank/DDBJ databases">
        <title>WGS assembly of Gossypium darwinii.</title>
        <authorList>
            <person name="Chen Z.J."/>
            <person name="Sreedasyam A."/>
            <person name="Ando A."/>
            <person name="Song Q."/>
            <person name="De L."/>
            <person name="Hulse-Kemp A."/>
            <person name="Ding M."/>
            <person name="Ye W."/>
            <person name="Kirkbride R."/>
            <person name="Jenkins J."/>
            <person name="Plott C."/>
            <person name="Lovell J."/>
            <person name="Lin Y.-M."/>
            <person name="Vaughn R."/>
            <person name="Liu B."/>
            <person name="Li W."/>
            <person name="Simpson S."/>
            <person name="Scheffler B."/>
            <person name="Saski C."/>
            <person name="Grover C."/>
            <person name="Hu G."/>
            <person name="Conover J."/>
            <person name="Carlson J."/>
            <person name="Shu S."/>
            <person name="Boston L."/>
            <person name="Williams M."/>
            <person name="Peterson D."/>
            <person name="Mcgee K."/>
            <person name="Jones D."/>
            <person name="Wendel J."/>
            <person name="Stelly D."/>
            <person name="Grimwood J."/>
            <person name="Schmutz J."/>
        </authorList>
    </citation>
    <scope>NUCLEOTIDE SEQUENCE [LARGE SCALE GENOMIC DNA]</scope>
    <source>
        <strain evidence="3">1808015.09</strain>
    </source>
</reference>
<organism evidence="3 4">
    <name type="scientific">Gossypium darwinii</name>
    <name type="common">Darwin's cotton</name>
    <name type="synonym">Gossypium barbadense var. darwinii</name>
    <dbReference type="NCBI Taxonomy" id="34276"/>
    <lineage>
        <taxon>Eukaryota</taxon>
        <taxon>Viridiplantae</taxon>
        <taxon>Streptophyta</taxon>
        <taxon>Embryophyta</taxon>
        <taxon>Tracheophyta</taxon>
        <taxon>Spermatophyta</taxon>
        <taxon>Magnoliopsida</taxon>
        <taxon>eudicotyledons</taxon>
        <taxon>Gunneridae</taxon>
        <taxon>Pentapetalae</taxon>
        <taxon>rosids</taxon>
        <taxon>malvids</taxon>
        <taxon>Malvales</taxon>
        <taxon>Malvaceae</taxon>
        <taxon>Malvoideae</taxon>
        <taxon>Gossypium</taxon>
    </lineage>
</organism>
<dbReference type="EMBL" id="CM017704">
    <property type="protein sequence ID" value="TYG72878.1"/>
    <property type="molecule type" value="Genomic_DNA"/>
</dbReference>